<evidence type="ECO:0000256" key="3">
    <source>
        <dbReference type="ARBA" id="ARBA00019038"/>
    </source>
</evidence>
<protein>
    <recommendedName>
        <fullName evidence="3">DNA primase large subunit</fullName>
    </recommendedName>
</protein>
<evidence type="ECO:0000313" key="13">
    <source>
        <dbReference type="RefSeq" id="XP_017891222.1"/>
    </source>
</evidence>
<dbReference type="InterPro" id="IPR007238">
    <property type="entry name" value="DNA_primase_lsu_euk/arc"/>
</dbReference>
<proteinExistence type="inferred from homology"/>
<evidence type="ECO:0000256" key="6">
    <source>
        <dbReference type="ARBA" id="ARBA00022705"/>
    </source>
</evidence>
<evidence type="ECO:0000256" key="5">
    <source>
        <dbReference type="ARBA" id="ARBA00022515"/>
    </source>
</evidence>
<dbReference type="GO" id="GO:0006270">
    <property type="term" value="P:DNA replication initiation"/>
    <property type="evidence" value="ECO:0007669"/>
    <property type="project" value="TreeGrafter"/>
</dbReference>
<feature type="domain" description="DNA primase large subunit C-terminal" evidence="11">
    <location>
        <begin position="361"/>
        <end position="528"/>
    </location>
</feature>
<dbReference type="CDD" id="cd07322">
    <property type="entry name" value="PriL_PriS_Eukaryotic"/>
    <property type="match status" value="1"/>
</dbReference>
<dbReference type="Proteomes" id="UP000694925">
    <property type="component" value="Unplaced"/>
</dbReference>
<evidence type="ECO:0000256" key="1">
    <source>
        <dbReference type="ARBA" id="ARBA00001966"/>
    </source>
</evidence>
<evidence type="ECO:0000256" key="8">
    <source>
        <dbReference type="ARBA" id="ARBA00023004"/>
    </source>
</evidence>
<dbReference type="InterPro" id="IPR058560">
    <property type="entry name" value="DNA_primase_C"/>
</dbReference>
<dbReference type="GO" id="GO:0051539">
    <property type="term" value="F:4 iron, 4 sulfur cluster binding"/>
    <property type="evidence" value="ECO:0007669"/>
    <property type="project" value="UniProtKB-KW"/>
</dbReference>
<dbReference type="GO" id="GO:0046872">
    <property type="term" value="F:metal ion binding"/>
    <property type="evidence" value="ECO:0007669"/>
    <property type="project" value="UniProtKB-KW"/>
</dbReference>
<organism evidence="12 13">
    <name type="scientific">Ceratina calcarata</name>
    <dbReference type="NCBI Taxonomy" id="156304"/>
    <lineage>
        <taxon>Eukaryota</taxon>
        <taxon>Metazoa</taxon>
        <taxon>Ecdysozoa</taxon>
        <taxon>Arthropoda</taxon>
        <taxon>Hexapoda</taxon>
        <taxon>Insecta</taxon>
        <taxon>Pterygota</taxon>
        <taxon>Neoptera</taxon>
        <taxon>Endopterygota</taxon>
        <taxon>Hymenoptera</taxon>
        <taxon>Apocrita</taxon>
        <taxon>Aculeata</taxon>
        <taxon>Apoidea</taxon>
        <taxon>Anthophila</taxon>
        <taxon>Apidae</taxon>
        <taxon>Ceratina</taxon>
        <taxon>Zadontomerus</taxon>
    </lineage>
</organism>
<accession>A0AAJ7JDY5</accession>
<comment type="similarity">
    <text evidence="2">Belongs to the eukaryotic-type primase large subunit family.</text>
</comment>
<evidence type="ECO:0000313" key="12">
    <source>
        <dbReference type="Proteomes" id="UP000694925"/>
    </source>
</evidence>
<evidence type="ECO:0000256" key="4">
    <source>
        <dbReference type="ARBA" id="ARBA00022485"/>
    </source>
</evidence>
<keyword evidence="10" id="KW-0238">DNA-binding</keyword>
<dbReference type="InterPro" id="IPR016558">
    <property type="entry name" value="DNA_primase_lsu_euk"/>
</dbReference>
<evidence type="ECO:0000256" key="10">
    <source>
        <dbReference type="ARBA" id="ARBA00023125"/>
    </source>
</evidence>
<keyword evidence="4" id="KW-0004">4Fe-4S</keyword>
<comment type="cofactor">
    <cofactor evidence="1">
        <name>[4Fe-4S] cluster</name>
        <dbReference type="ChEBI" id="CHEBI:49883"/>
    </cofactor>
</comment>
<gene>
    <name evidence="13" type="primary">LOC108631648</name>
</gene>
<sequence length="551" mass="64735">MSKACVYLLHAAAHPVRGGNSNHFKLSSVGGVWWCRRRVWRVRWMAVDFVCDSPCVLGHARDVSTPRRYTLKIGNMRKRGLYNSYHSHTPIENEQFDPVYEHDLQMYVVPPARGNVRLDELYKWSFDRLRVLGYVAEVEKKRLKFALRLPALLQLLEQNNLTEFATLYNVHSDCDPCIRKRLVIFDGMAHFLLKSAFAFDTKKISWFVRQEVNLFAWRLCSFPLTSVRRFMKLNDITYPTISMEERREISQALESYRTPKEVEEMNFYKVYFTHVKDLVAHGQVYLRHGTAHVPEPKMGHPIVHNFSKKLKFSAAQGRWVHGMNSSDERFATLTKLLLESAEGYFKRTDNPDEITYEDLDSLSKRSYPLCMRIVHEALRRDHHLTNGGRVQYTLFLKGIGLPFDAAFRLWSTEFRRIVPREEFETEYRYYVEHLYGRVGRMADYQPFGCSKIIDTVLLPRDCHGCPYKSMSTPLLRTTLQEHGLLKLDVEEIIALTERSEHLQACKRYYEATHEVVLSAPFMHPNDYFRSSCERFREAEEWAEEAEEKNLL</sequence>
<dbReference type="PANTHER" id="PTHR10537">
    <property type="entry name" value="DNA PRIMASE LARGE SUBUNIT"/>
    <property type="match status" value="1"/>
</dbReference>
<dbReference type="GO" id="GO:0005658">
    <property type="term" value="C:alpha DNA polymerase:primase complex"/>
    <property type="evidence" value="ECO:0007669"/>
    <property type="project" value="TreeGrafter"/>
</dbReference>
<keyword evidence="12" id="KW-1185">Reference proteome</keyword>
<dbReference type="AlphaFoldDB" id="A0AAJ7JDY5"/>
<keyword evidence="9" id="KW-0411">Iron-sulfur</keyword>
<keyword evidence="5" id="KW-0639">Primosome</keyword>
<dbReference type="GeneID" id="108631648"/>
<evidence type="ECO:0000259" key="11">
    <source>
        <dbReference type="Pfam" id="PF04104"/>
    </source>
</evidence>
<keyword evidence="6" id="KW-0235">DNA replication</keyword>
<name>A0AAJ7JDY5_9HYME</name>
<dbReference type="KEGG" id="ccal:108631648"/>
<evidence type="ECO:0000256" key="9">
    <source>
        <dbReference type="ARBA" id="ARBA00023014"/>
    </source>
</evidence>
<dbReference type="GO" id="GO:0006269">
    <property type="term" value="P:DNA replication, synthesis of primer"/>
    <property type="evidence" value="ECO:0007669"/>
    <property type="project" value="UniProtKB-KW"/>
</dbReference>
<evidence type="ECO:0000256" key="7">
    <source>
        <dbReference type="ARBA" id="ARBA00022723"/>
    </source>
</evidence>
<keyword evidence="7" id="KW-0479">Metal-binding</keyword>
<dbReference type="Pfam" id="PF04104">
    <property type="entry name" value="DNA_primase_lrg"/>
    <property type="match status" value="1"/>
</dbReference>
<dbReference type="Pfam" id="PF26466">
    <property type="entry name" value="DNA_primase_lrg_N"/>
    <property type="match status" value="1"/>
</dbReference>
<keyword evidence="8" id="KW-0408">Iron</keyword>
<dbReference type="GO" id="GO:0003677">
    <property type="term" value="F:DNA binding"/>
    <property type="evidence" value="ECO:0007669"/>
    <property type="project" value="UniProtKB-KW"/>
</dbReference>
<dbReference type="RefSeq" id="XP_017891222.1">
    <property type="nucleotide sequence ID" value="XM_018035733.2"/>
</dbReference>
<dbReference type="PANTHER" id="PTHR10537:SF3">
    <property type="entry name" value="DNA PRIMASE LARGE SUBUNIT"/>
    <property type="match status" value="1"/>
</dbReference>
<reference evidence="13" key="1">
    <citation type="submission" date="2025-08" db="UniProtKB">
        <authorList>
            <consortium name="RefSeq"/>
        </authorList>
    </citation>
    <scope>IDENTIFICATION</scope>
    <source>
        <tissue evidence="13">Whole body</tissue>
    </source>
</reference>
<dbReference type="Gene3D" id="1.20.930.80">
    <property type="match status" value="1"/>
</dbReference>
<evidence type="ECO:0000256" key="2">
    <source>
        <dbReference type="ARBA" id="ARBA00010564"/>
    </source>
</evidence>